<evidence type="ECO:0000256" key="1">
    <source>
        <dbReference type="SAM" id="MobiDB-lite"/>
    </source>
</evidence>
<organism evidence="2 3">
    <name type="scientific">Takifugu flavidus</name>
    <name type="common">sansaifugu</name>
    <dbReference type="NCBI Taxonomy" id="433684"/>
    <lineage>
        <taxon>Eukaryota</taxon>
        <taxon>Metazoa</taxon>
        <taxon>Chordata</taxon>
        <taxon>Craniata</taxon>
        <taxon>Vertebrata</taxon>
        <taxon>Euteleostomi</taxon>
        <taxon>Actinopterygii</taxon>
        <taxon>Neopterygii</taxon>
        <taxon>Teleostei</taxon>
        <taxon>Neoteleostei</taxon>
        <taxon>Acanthomorphata</taxon>
        <taxon>Eupercaria</taxon>
        <taxon>Tetraodontiformes</taxon>
        <taxon>Tetradontoidea</taxon>
        <taxon>Tetraodontidae</taxon>
        <taxon>Takifugu</taxon>
    </lineage>
</organism>
<reference evidence="2 3" key="1">
    <citation type="submission" date="2019-04" db="EMBL/GenBank/DDBJ databases">
        <title>Chromosome genome assembly for Takifugu flavidus.</title>
        <authorList>
            <person name="Xiao S."/>
        </authorList>
    </citation>
    <scope>NUCLEOTIDE SEQUENCE [LARGE SCALE GENOMIC DNA]</scope>
    <source>
        <strain evidence="2">HTHZ2018</strain>
        <tissue evidence="2">Muscle</tissue>
    </source>
</reference>
<evidence type="ECO:0000313" key="2">
    <source>
        <dbReference type="EMBL" id="TWW67587.1"/>
    </source>
</evidence>
<accession>A0A5C6NPL7</accession>
<feature type="region of interest" description="Disordered" evidence="1">
    <location>
        <begin position="57"/>
        <end position="81"/>
    </location>
</feature>
<sequence>MKGLPSNQLIRAALRPVVMSVGAGDGEDPDGGYVRHCNTGGSRWSCGRGLGELRLCRGQSPHQSGPRRLTSLPGYSSSDRK</sequence>
<keyword evidence="3" id="KW-1185">Reference proteome</keyword>
<evidence type="ECO:0000313" key="3">
    <source>
        <dbReference type="Proteomes" id="UP000324091"/>
    </source>
</evidence>
<protein>
    <submittedName>
        <fullName evidence="2">Uncharacterized protein</fullName>
    </submittedName>
</protein>
<gene>
    <name evidence="2" type="ORF">D4764_02G0006280</name>
</gene>
<dbReference type="AlphaFoldDB" id="A0A5C6NPL7"/>
<name>A0A5C6NPL7_9TELE</name>
<dbReference type="EMBL" id="RHFK02000012">
    <property type="protein sequence ID" value="TWW67587.1"/>
    <property type="molecule type" value="Genomic_DNA"/>
</dbReference>
<comment type="caution">
    <text evidence="2">The sequence shown here is derived from an EMBL/GenBank/DDBJ whole genome shotgun (WGS) entry which is preliminary data.</text>
</comment>
<proteinExistence type="predicted"/>
<dbReference type="Proteomes" id="UP000324091">
    <property type="component" value="Chromosome 2"/>
</dbReference>